<evidence type="ECO:0000313" key="2">
    <source>
        <dbReference type="EMBL" id="OGG30273.1"/>
    </source>
</evidence>
<keyword evidence="1" id="KW-0812">Transmembrane</keyword>
<proteinExistence type="predicted"/>
<organism evidence="2 3">
    <name type="scientific">Candidatus Gottesmanbacteria bacterium RIFCSPLOWO2_01_FULL_46_21</name>
    <dbReference type="NCBI Taxonomy" id="1798393"/>
    <lineage>
        <taxon>Bacteria</taxon>
        <taxon>Candidatus Gottesmaniibacteriota</taxon>
    </lineage>
</organism>
<protein>
    <submittedName>
        <fullName evidence="2">Uncharacterized protein</fullName>
    </submittedName>
</protein>
<gene>
    <name evidence="2" type="ORF">A2971_00350</name>
</gene>
<keyword evidence="1" id="KW-0472">Membrane</keyword>
<dbReference type="EMBL" id="MFJW01000003">
    <property type="protein sequence ID" value="OGG30273.1"/>
    <property type="molecule type" value="Genomic_DNA"/>
</dbReference>
<reference evidence="2 3" key="1">
    <citation type="journal article" date="2016" name="Nat. Commun.">
        <title>Thousands of microbial genomes shed light on interconnected biogeochemical processes in an aquifer system.</title>
        <authorList>
            <person name="Anantharaman K."/>
            <person name="Brown C.T."/>
            <person name="Hug L.A."/>
            <person name="Sharon I."/>
            <person name="Castelle C.J."/>
            <person name="Probst A.J."/>
            <person name="Thomas B.C."/>
            <person name="Singh A."/>
            <person name="Wilkins M.J."/>
            <person name="Karaoz U."/>
            <person name="Brodie E.L."/>
            <person name="Williams K.H."/>
            <person name="Hubbard S.S."/>
            <person name="Banfield J.F."/>
        </authorList>
    </citation>
    <scope>NUCLEOTIDE SEQUENCE [LARGE SCALE GENOMIC DNA]</scope>
</reference>
<keyword evidence="1" id="KW-1133">Transmembrane helix</keyword>
<accession>A0A1F6B0F4</accession>
<feature type="transmembrane region" description="Helical" evidence="1">
    <location>
        <begin position="20"/>
        <end position="40"/>
    </location>
</feature>
<sequence>MNFAIQRAKHAIILVHDRRFNKKTLIIVCILALVVGFYLIRNSNQKDEETTESSQKITKVTLTNWERYDASKSLPQGMSYPTYSINIPDALFLRANNQVNADTVTTSWSSNPNVDTGDLKEGFFITVDVEMNPKTSKGGPFTRLDYQSETVTDCDGTPEIWNFAGLRAARYVCDYKPAVIVAIVF</sequence>
<evidence type="ECO:0000256" key="1">
    <source>
        <dbReference type="SAM" id="Phobius"/>
    </source>
</evidence>
<dbReference type="AlphaFoldDB" id="A0A1F6B0F4"/>
<dbReference type="Proteomes" id="UP000178461">
    <property type="component" value="Unassembled WGS sequence"/>
</dbReference>
<name>A0A1F6B0F4_9BACT</name>
<comment type="caution">
    <text evidence="2">The sequence shown here is derived from an EMBL/GenBank/DDBJ whole genome shotgun (WGS) entry which is preliminary data.</text>
</comment>
<evidence type="ECO:0000313" key="3">
    <source>
        <dbReference type="Proteomes" id="UP000178461"/>
    </source>
</evidence>